<dbReference type="Gene3D" id="3.10.20.310">
    <property type="entry name" value="membrane protein fhac"/>
    <property type="match status" value="1"/>
</dbReference>
<keyword evidence="2 9" id="KW-1003">Cell membrane</keyword>
<comment type="caution">
    <text evidence="12">The sequence shown here is derived from an EMBL/GenBank/DDBJ whole genome shotgun (WGS) entry which is preliminary data.</text>
</comment>
<comment type="subunit">
    <text evidence="9">Part of a complex composed of FtsB, FtsL and FtsQ.</text>
</comment>
<name>A0ABY1ZLA4_9GAMM</name>
<evidence type="ECO:0000256" key="4">
    <source>
        <dbReference type="ARBA" id="ARBA00022618"/>
    </source>
</evidence>
<evidence type="ECO:0000256" key="3">
    <source>
        <dbReference type="ARBA" id="ARBA00022519"/>
    </source>
</evidence>
<feature type="domain" description="POTRA" evidence="11">
    <location>
        <begin position="75"/>
        <end position="144"/>
    </location>
</feature>
<evidence type="ECO:0000256" key="1">
    <source>
        <dbReference type="ARBA" id="ARBA00004370"/>
    </source>
</evidence>
<sequence length="281" mass="31597">MRDLLSLRMRQPPEPPRRRGATSLEPDRQPFNPLGVIWGWLLTLPWLQVTLGLAVLVLAGLVPWATGSALNALDRPIVDVEVKGDLKGLDKKQLRADLGNLVGRSFFATDLEDVKHQVEREPWVESAAVRRVWPDRLAIDIREERPLAYWNDGELIGRSGHVFRPANPEVAGSLPHLSGPEGRAEEVVSVARKMADKLHDRNIGFAGLTLEKRGAWTLKLANGIEVALGRDQVESRFDRFMTVYQQRLASRADEVERIDARYTNGVAVRWKTLEKAPEKNS</sequence>
<keyword evidence="5 9" id="KW-0812">Transmembrane</keyword>
<dbReference type="PROSITE" id="PS51779">
    <property type="entry name" value="POTRA"/>
    <property type="match status" value="1"/>
</dbReference>
<dbReference type="Proteomes" id="UP000313645">
    <property type="component" value="Unassembled WGS sequence"/>
</dbReference>
<evidence type="ECO:0000256" key="5">
    <source>
        <dbReference type="ARBA" id="ARBA00022692"/>
    </source>
</evidence>
<protein>
    <recommendedName>
        <fullName evidence="9">Cell division protein FtsQ</fullName>
    </recommendedName>
</protein>
<evidence type="ECO:0000256" key="2">
    <source>
        <dbReference type="ARBA" id="ARBA00022475"/>
    </source>
</evidence>
<dbReference type="Pfam" id="PF08478">
    <property type="entry name" value="POTRA_1"/>
    <property type="match status" value="1"/>
</dbReference>
<reference evidence="12 13" key="1">
    <citation type="submission" date="2019-02" db="EMBL/GenBank/DDBJ databases">
        <title>Marinobacter halodurans sp. nov., a marine bacterium isolated from sea tidal flat.</title>
        <authorList>
            <person name="Yoo Y."/>
            <person name="Lee D.W."/>
            <person name="Kim B.S."/>
            <person name="Kim J.-J."/>
        </authorList>
    </citation>
    <scope>NUCLEOTIDE SEQUENCE [LARGE SCALE GENOMIC DNA]</scope>
    <source>
        <strain evidence="12 13">YJ-S3-2</strain>
    </source>
</reference>
<dbReference type="HAMAP" id="MF_00911">
    <property type="entry name" value="FtsQ_subfam"/>
    <property type="match status" value="1"/>
</dbReference>
<dbReference type="InterPro" id="IPR026579">
    <property type="entry name" value="FtsQ"/>
</dbReference>
<keyword evidence="7 9" id="KW-0472">Membrane</keyword>
<evidence type="ECO:0000256" key="10">
    <source>
        <dbReference type="SAM" id="MobiDB-lite"/>
    </source>
</evidence>
<dbReference type="RefSeq" id="WP_131481503.1">
    <property type="nucleotide sequence ID" value="NZ_SJDL01000012.1"/>
</dbReference>
<evidence type="ECO:0000313" key="12">
    <source>
        <dbReference type="EMBL" id="TBW56251.1"/>
    </source>
</evidence>
<dbReference type="EMBL" id="SJDL01000012">
    <property type="protein sequence ID" value="TBW56251.1"/>
    <property type="molecule type" value="Genomic_DNA"/>
</dbReference>
<evidence type="ECO:0000256" key="8">
    <source>
        <dbReference type="ARBA" id="ARBA00023306"/>
    </source>
</evidence>
<dbReference type="InterPro" id="IPR034746">
    <property type="entry name" value="POTRA"/>
</dbReference>
<organism evidence="12 13">
    <name type="scientific">Marinobacter halodurans</name>
    <dbReference type="NCBI Taxonomy" id="2528979"/>
    <lineage>
        <taxon>Bacteria</taxon>
        <taxon>Pseudomonadati</taxon>
        <taxon>Pseudomonadota</taxon>
        <taxon>Gammaproteobacteria</taxon>
        <taxon>Pseudomonadales</taxon>
        <taxon>Marinobacteraceae</taxon>
        <taxon>Marinobacter</taxon>
    </lineage>
</organism>
<keyword evidence="13" id="KW-1185">Reference proteome</keyword>
<evidence type="ECO:0000313" key="13">
    <source>
        <dbReference type="Proteomes" id="UP000313645"/>
    </source>
</evidence>
<gene>
    <name evidence="9" type="primary">ftsQ</name>
    <name evidence="12" type="ORF">EZI54_09915</name>
</gene>
<dbReference type="Gene3D" id="3.40.50.11690">
    <property type="entry name" value="Cell division protein FtsQ/DivIB"/>
    <property type="match status" value="1"/>
</dbReference>
<dbReference type="Pfam" id="PF03799">
    <property type="entry name" value="FtsQ_DivIB_C"/>
    <property type="match status" value="1"/>
</dbReference>
<keyword evidence="8 9" id="KW-0131">Cell cycle</keyword>
<dbReference type="PANTHER" id="PTHR35851:SF1">
    <property type="entry name" value="CELL DIVISION PROTEIN FTSQ"/>
    <property type="match status" value="1"/>
</dbReference>
<keyword evidence="3 9" id="KW-0997">Cell inner membrane</keyword>
<dbReference type="PANTHER" id="PTHR35851">
    <property type="entry name" value="CELL DIVISION PROTEIN FTSQ"/>
    <property type="match status" value="1"/>
</dbReference>
<dbReference type="InterPro" id="IPR013685">
    <property type="entry name" value="POTRA_FtsQ_type"/>
</dbReference>
<comment type="subcellular location">
    <subcellularLocation>
        <location evidence="9">Cell inner membrane</location>
        <topology evidence="9">Single-pass type II membrane protein</topology>
    </subcellularLocation>
    <subcellularLocation>
        <location evidence="1">Membrane</location>
    </subcellularLocation>
    <text evidence="9">Localizes to the division septum.</text>
</comment>
<evidence type="ECO:0000256" key="9">
    <source>
        <dbReference type="HAMAP-Rule" id="MF_00911"/>
    </source>
</evidence>
<dbReference type="InterPro" id="IPR005548">
    <property type="entry name" value="Cell_div_FtsQ/DivIB_C"/>
</dbReference>
<comment type="function">
    <text evidence="9">Essential cell division protein. May link together the upstream cell division proteins, which are predominantly cytoplasmic, with the downstream cell division proteins, which are predominantly periplasmic. May control correct divisome assembly.</text>
</comment>
<keyword evidence="4 9" id="KW-0132">Cell division</keyword>
<evidence type="ECO:0000256" key="7">
    <source>
        <dbReference type="ARBA" id="ARBA00023136"/>
    </source>
</evidence>
<evidence type="ECO:0000259" key="11">
    <source>
        <dbReference type="PROSITE" id="PS51779"/>
    </source>
</evidence>
<dbReference type="InterPro" id="IPR045335">
    <property type="entry name" value="FtsQ_C_sf"/>
</dbReference>
<proteinExistence type="inferred from homology"/>
<keyword evidence="6 9" id="KW-1133">Transmembrane helix</keyword>
<comment type="similarity">
    <text evidence="9">Belongs to the FtsQ/DivIB family. FtsQ subfamily.</text>
</comment>
<feature type="region of interest" description="Disordered" evidence="10">
    <location>
        <begin position="1"/>
        <end position="26"/>
    </location>
</feature>
<evidence type="ECO:0000256" key="6">
    <source>
        <dbReference type="ARBA" id="ARBA00022989"/>
    </source>
</evidence>
<accession>A0ABY1ZLA4</accession>